<dbReference type="EMBL" id="JAVRQU010000010">
    <property type="protein sequence ID" value="KAK5697848.1"/>
    <property type="molecule type" value="Genomic_DNA"/>
</dbReference>
<dbReference type="Proteomes" id="UP001310594">
    <property type="component" value="Unassembled WGS sequence"/>
</dbReference>
<sequence length="213" mass="23844">MAGTKRRQDEETRTSKASVEAYGVNVNIVKSSHTASYTTCSGCTYQCSTSDYRAPGKCITKSAHEGSAARTESVPKVLFMRPRGADFAWHGQRGKVTKITVDEYYKEHGKGQYFLSGSLNRLLFEDCWKTGPLDRINTNEVLRFRFKKPTLQFEREDAPWRKIFVTQPPAESIDVLVYLEDGSYVELSVENPTGVTAGDFMDCLKSAGRDGVN</sequence>
<organism evidence="1 2">
    <name type="scientific">Elasticomyces elasticus</name>
    <dbReference type="NCBI Taxonomy" id="574655"/>
    <lineage>
        <taxon>Eukaryota</taxon>
        <taxon>Fungi</taxon>
        <taxon>Dikarya</taxon>
        <taxon>Ascomycota</taxon>
        <taxon>Pezizomycotina</taxon>
        <taxon>Dothideomycetes</taxon>
        <taxon>Dothideomycetidae</taxon>
        <taxon>Mycosphaerellales</taxon>
        <taxon>Teratosphaeriaceae</taxon>
        <taxon>Elasticomyces</taxon>
    </lineage>
</organism>
<proteinExistence type="predicted"/>
<accession>A0AAN8A144</accession>
<protein>
    <submittedName>
        <fullName evidence="1">Uncharacterized protein</fullName>
    </submittedName>
</protein>
<evidence type="ECO:0000313" key="1">
    <source>
        <dbReference type="EMBL" id="KAK5697848.1"/>
    </source>
</evidence>
<name>A0AAN8A144_9PEZI</name>
<gene>
    <name evidence="1" type="ORF">LTR97_006806</name>
</gene>
<evidence type="ECO:0000313" key="2">
    <source>
        <dbReference type="Proteomes" id="UP001310594"/>
    </source>
</evidence>
<dbReference type="AlphaFoldDB" id="A0AAN8A144"/>
<comment type="caution">
    <text evidence="1">The sequence shown here is derived from an EMBL/GenBank/DDBJ whole genome shotgun (WGS) entry which is preliminary data.</text>
</comment>
<reference evidence="1" key="1">
    <citation type="submission" date="2023-08" db="EMBL/GenBank/DDBJ databases">
        <title>Black Yeasts Isolated from many extreme environments.</title>
        <authorList>
            <person name="Coleine C."/>
            <person name="Stajich J.E."/>
            <person name="Selbmann L."/>
        </authorList>
    </citation>
    <scope>NUCLEOTIDE SEQUENCE</scope>
    <source>
        <strain evidence="1">CCFEE 5810</strain>
    </source>
</reference>